<proteinExistence type="predicted"/>
<accession>H5SHE0</accession>
<reference evidence="2" key="2">
    <citation type="journal article" date="2012" name="PLoS ONE">
        <title>A Deeply Branching Thermophilic Bacterium with an Ancient Acetyl-CoA Pathway Dominates a Subsurface Ecosystem.</title>
        <authorList>
            <person name="Takami H."/>
            <person name="Noguchi H."/>
            <person name="Takaki Y."/>
            <person name="Uchiyama I."/>
            <person name="Toyoda A."/>
            <person name="Nishi S."/>
            <person name="Chee G.-J."/>
            <person name="Arai W."/>
            <person name="Nunoura T."/>
            <person name="Itoh T."/>
            <person name="Hattori M."/>
            <person name="Takai K."/>
        </authorList>
    </citation>
    <scope>NUCLEOTIDE SEQUENCE</scope>
</reference>
<dbReference type="EMBL" id="AP011720">
    <property type="protein sequence ID" value="BAL55576.1"/>
    <property type="molecule type" value="Genomic_DNA"/>
</dbReference>
<dbReference type="Pfam" id="PF00583">
    <property type="entry name" value="Acetyltransf_1"/>
    <property type="match status" value="1"/>
</dbReference>
<dbReference type="CDD" id="cd04301">
    <property type="entry name" value="NAT_SF"/>
    <property type="match status" value="1"/>
</dbReference>
<dbReference type="GO" id="GO:0016747">
    <property type="term" value="F:acyltransferase activity, transferring groups other than amino-acyl groups"/>
    <property type="evidence" value="ECO:0007669"/>
    <property type="project" value="InterPro"/>
</dbReference>
<dbReference type="InterPro" id="IPR016181">
    <property type="entry name" value="Acyl_CoA_acyltransferase"/>
</dbReference>
<evidence type="ECO:0000313" key="2">
    <source>
        <dbReference type="EMBL" id="BAL55576.1"/>
    </source>
</evidence>
<dbReference type="PROSITE" id="PS51186">
    <property type="entry name" value="GNAT"/>
    <property type="match status" value="1"/>
</dbReference>
<sequence>MKAMKILRLSAPEEAVRAYPCATESPRPFWADGLELSRSWLAENLGKYVEGFHLEEDGKVIGHIYWAPSERALVPYRTEPRVAWLYCEWVQRAYRGRGYLRALFSAFLEYLRAEGYKGVLVGATDYEGYMHHAHFAKRGFQALKESQGLMYLPLRQASVKVEPLNSTVRREGIAPVEVLVIGSLFCPVGASVVLSLRKVTAEFGDRVTLKEVPAGPEAIARYGVAEGIFVNGELKFFGPVTEAQVRAVIIEELQKVGRG</sequence>
<gene>
    <name evidence="2" type="ORF">HGMM_F28H07C50</name>
</gene>
<protein>
    <submittedName>
        <fullName evidence="2">Hypothetical conserved protein</fullName>
    </submittedName>
</protein>
<name>H5SHE0_9BACT</name>
<organism evidence="2">
    <name type="scientific">uncultured Acetothermia bacterium</name>
    <dbReference type="NCBI Taxonomy" id="236499"/>
    <lineage>
        <taxon>Bacteria</taxon>
        <taxon>Candidatus Bipolaricaulota</taxon>
        <taxon>environmental samples</taxon>
    </lineage>
</organism>
<dbReference type="InterPro" id="IPR000182">
    <property type="entry name" value="GNAT_dom"/>
</dbReference>
<evidence type="ECO:0000259" key="1">
    <source>
        <dbReference type="PROSITE" id="PS51186"/>
    </source>
</evidence>
<dbReference type="Gene3D" id="3.40.630.30">
    <property type="match status" value="1"/>
</dbReference>
<feature type="domain" description="N-acetyltransferase" evidence="1">
    <location>
        <begin position="5"/>
        <end position="155"/>
    </location>
</feature>
<dbReference type="AlphaFoldDB" id="H5SHE0"/>
<dbReference type="SUPFAM" id="SSF55729">
    <property type="entry name" value="Acyl-CoA N-acyltransferases (Nat)"/>
    <property type="match status" value="1"/>
</dbReference>
<reference evidence="2" key="1">
    <citation type="journal article" date="2005" name="Environ. Microbiol.">
        <title>Genetic and functional properties of uncultivated thermophilic crenarchaeotes from a subsurface gold mine as revealed by analysis of genome fragments.</title>
        <authorList>
            <person name="Nunoura T."/>
            <person name="Hirayama H."/>
            <person name="Takami H."/>
            <person name="Oida H."/>
            <person name="Nishi S."/>
            <person name="Shimamura S."/>
            <person name="Suzuki Y."/>
            <person name="Inagaki F."/>
            <person name="Takai K."/>
            <person name="Nealson K.H."/>
            <person name="Horikoshi K."/>
        </authorList>
    </citation>
    <scope>NUCLEOTIDE SEQUENCE</scope>
</reference>